<sequence length="261" mass="28478">MPPPPPHALMAMARTHSTVELLLTTLQDPAGAPSEASLGYKTSDSLALWTAHHLPHQPALNSTDNPVHRPALAIISALSIAGAFLTAHPLKTNDLLAPRYTGSITTTTTATASYQSLTTRIQTIRQNIATGQYSYTEVQTQVESFSYEVSTTLTAINDCANCFRPESVSSLKQTAQQTYAELDLLIDTCHRAYPQQAPSLFAMGSWSQLDTHLHRNLERFSESGVHATSILPPTFVKNTARVNWGRTSNFVNHQFGGSRGF</sequence>
<proteinExistence type="predicted"/>
<organism evidence="1 2">
    <name type="scientific">Puccinia coronata f. sp. avenae</name>
    <dbReference type="NCBI Taxonomy" id="200324"/>
    <lineage>
        <taxon>Eukaryota</taxon>
        <taxon>Fungi</taxon>
        <taxon>Dikarya</taxon>
        <taxon>Basidiomycota</taxon>
        <taxon>Pucciniomycotina</taxon>
        <taxon>Pucciniomycetes</taxon>
        <taxon>Pucciniales</taxon>
        <taxon>Pucciniaceae</taxon>
        <taxon>Puccinia</taxon>
    </lineage>
</organism>
<comment type="caution">
    <text evidence="1">The sequence shown here is derived from an EMBL/GenBank/DDBJ whole genome shotgun (WGS) entry which is preliminary data.</text>
</comment>
<dbReference type="AlphaFoldDB" id="A0A2N5VLR6"/>
<evidence type="ECO:0000313" key="2">
    <source>
        <dbReference type="Proteomes" id="UP000235392"/>
    </source>
</evidence>
<reference evidence="1 2" key="1">
    <citation type="submission" date="2017-11" db="EMBL/GenBank/DDBJ databases">
        <title>De novo assembly and phasing of dikaryotic genomes from two isolates of Puccinia coronata f. sp. avenae, the causal agent of oat crown rust.</title>
        <authorList>
            <person name="Miller M.E."/>
            <person name="Zhang Y."/>
            <person name="Omidvar V."/>
            <person name="Sperschneider J."/>
            <person name="Schwessinger B."/>
            <person name="Raley C."/>
            <person name="Palmer J.M."/>
            <person name="Garnica D."/>
            <person name="Upadhyaya N."/>
            <person name="Rathjen J."/>
            <person name="Taylor J.M."/>
            <person name="Park R.F."/>
            <person name="Dodds P.N."/>
            <person name="Hirsch C.D."/>
            <person name="Kianian S.F."/>
            <person name="Figueroa M."/>
        </authorList>
    </citation>
    <scope>NUCLEOTIDE SEQUENCE [LARGE SCALE GENOMIC DNA]</scope>
    <source>
        <strain evidence="1">12SD80</strain>
    </source>
</reference>
<dbReference type="Proteomes" id="UP000235392">
    <property type="component" value="Unassembled WGS sequence"/>
</dbReference>
<dbReference type="EMBL" id="PGCI01000008">
    <property type="protein sequence ID" value="PLW50928.1"/>
    <property type="molecule type" value="Genomic_DNA"/>
</dbReference>
<name>A0A2N5VLR6_9BASI</name>
<protein>
    <submittedName>
        <fullName evidence="1">Uncharacterized protein</fullName>
    </submittedName>
</protein>
<gene>
    <name evidence="1" type="ORF">PCASD_01122</name>
</gene>
<accession>A0A2N5VLR6</accession>
<evidence type="ECO:0000313" key="1">
    <source>
        <dbReference type="EMBL" id="PLW50928.1"/>
    </source>
</evidence>